<evidence type="ECO:0000313" key="3">
    <source>
        <dbReference type="Proteomes" id="UP000198280"/>
    </source>
</evidence>
<reference evidence="2 3" key="1">
    <citation type="submission" date="2017-06" db="EMBL/GenBank/DDBJ databases">
        <authorList>
            <person name="Kim H.J."/>
            <person name="Triplett B.A."/>
        </authorList>
    </citation>
    <scope>NUCLEOTIDE SEQUENCE [LARGE SCALE GENOMIC DNA]</scope>
    <source>
        <strain evidence="2 3">CGMCC 4.1858</strain>
    </source>
</reference>
<dbReference type="InterPro" id="IPR029032">
    <property type="entry name" value="AhpD-like"/>
</dbReference>
<organism evidence="2 3">
    <name type="scientific">Actinacidiphila glaucinigra</name>
    <dbReference type="NCBI Taxonomy" id="235986"/>
    <lineage>
        <taxon>Bacteria</taxon>
        <taxon>Bacillati</taxon>
        <taxon>Actinomycetota</taxon>
        <taxon>Actinomycetes</taxon>
        <taxon>Kitasatosporales</taxon>
        <taxon>Streptomycetaceae</taxon>
        <taxon>Actinacidiphila</taxon>
    </lineage>
</organism>
<dbReference type="InterPro" id="IPR004675">
    <property type="entry name" value="AhpD_core"/>
</dbReference>
<protein>
    <submittedName>
        <fullName evidence="2">Alkylhydroperoxidase AhpD family core domain-containing protein</fullName>
    </submittedName>
</protein>
<evidence type="ECO:0000259" key="1">
    <source>
        <dbReference type="Pfam" id="PF02627"/>
    </source>
</evidence>
<dbReference type="AlphaFoldDB" id="A0A239EWT5"/>
<accession>A0A239EWT5</accession>
<keyword evidence="2" id="KW-0575">Peroxidase</keyword>
<evidence type="ECO:0000313" key="2">
    <source>
        <dbReference type="EMBL" id="SNS49047.1"/>
    </source>
</evidence>
<name>A0A239EWT5_9ACTN</name>
<dbReference type="OrthoDB" id="3342615at2"/>
<dbReference type="GO" id="GO:0051920">
    <property type="term" value="F:peroxiredoxin activity"/>
    <property type="evidence" value="ECO:0007669"/>
    <property type="project" value="InterPro"/>
</dbReference>
<dbReference type="Gene3D" id="1.20.1290.10">
    <property type="entry name" value="AhpD-like"/>
    <property type="match status" value="1"/>
</dbReference>
<dbReference type="InterPro" id="IPR003779">
    <property type="entry name" value="CMD-like"/>
</dbReference>
<dbReference type="RefSeq" id="WP_089224170.1">
    <property type="nucleotide sequence ID" value="NZ_FZOF01000006.1"/>
</dbReference>
<dbReference type="Pfam" id="PF02627">
    <property type="entry name" value="CMD"/>
    <property type="match status" value="1"/>
</dbReference>
<proteinExistence type="predicted"/>
<dbReference type="PANTHER" id="PTHR35446:SF2">
    <property type="entry name" value="CARBOXYMUCONOLACTONE DECARBOXYLASE-LIKE DOMAIN-CONTAINING PROTEIN"/>
    <property type="match status" value="1"/>
</dbReference>
<dbReference type="Proteomes" id="UP000198280">
    <property type="component" value="Unassembled WGS sequence"/>
</dbReference>
<dbReference type="PANTHER" id="PTHR35446">
    <property type="entry name" value="SI:CH211-175M2.5"/>
    <property type="match status" value="1"/>
</dbReference>
<feature type="domain" description="Carboxymuconolactone decarboxylase-like" evidence="1">
    <location>
        <begin position="46"/>
        <end position="96"/>
    </location>
</feature>
<keyword evidence="2" id="KW-0560">Oxidoreductase</keyword>
<sequence>MATPFRLTTPAPPGDATGRTAEVYAQLTADFGVGHAPTFVALSAAPDLLAATWAVLRESLLAGRVPRTDKELVALGVSAANRCPFCVDAHTVLLHATGDHRLAETVARGGTPDDPGRAALVAWGRATANPGAPGAAVRPFGPRDAPEFIGTALAFHFVNRMVSALLTEDLLPGGLQRLRLVRSLGGRALARTVRRPLPPGASLPLLRGPAGPAPQWAEDAPVGTAFAALRRAAAVGGGRLGDAAREAVVAAVDAWDGTPEPLGGDRTAAVLAGVPAAQRPGARLALLAALAPYRITEADAEAWRIADPDPYDADLVRVLAFGAMAAVCRIETSVHEPLHRPRLTAH</sequence>
<dbReference type="SUPFAM" id="SSF69118">
    <property type="entry name" value="AhpD-like"/>
    <property type="match status" value="1"/>
</dbReference>
<gene>
    <name evidence="2" type="ORF">SAMN05216252_106191</name>
</gene>
<dbReference type="NCBIfam" id="TIGR00778">
    <property type="entry name" value="ahpD_dom"/>
    <property type="match status" value="1"/>
</dbReference>
<keyword evidence="3" id="KW-1185">Reference proteome</keyword>
<dbReference type="EMBL" id="FZOF01000006">
    <property type="protein sequence ID" value="SNS49047.1"/>
    <property type="molecule type" value="Genomic_DNA"/>
</dbReference>